<gene>
    <name evidence="1" type="ORF">STENOSP10_29730</name>
</gene>
<organism evidence="1 2">
    <name type="scientific">Stenotrophomonas sepilia</name>
    <dbReference type="NCBI Taxonomy" id="2860290"/>
    <lineage>
        <taxon>Bacteria</taxon>
        <taxon>Pseudomonadati</taxon>
        <taxon>Pseudomonadota</taxon>
        <taxon>Gammaproteobacteria</taxon>
        <taxon>Lysobacterales</taxon>
        <taxon>Lysobacteraceae</taxon>
        <taxon>Stenotrophomonas</taxon>
        <taxon>Stenotrophomonas maltophilia group</taxon>
    </lineage>
</organism>
<evidence type="ECO:0000313" key="1">
    <source>
        <dbReference type="EMBL" id="GMR28752.1"/>
    </source>
</evidence>
<evidence type="ECO:0000313" key="2">
    <source>
        <dbReference type="Proteomes" id="UP001306668"/>
    </source>
</evidence>
<protein>
    <submittedName>
        <fullName evidence="1">Uncharacterized protein</fullName>
    </submittedName>
</protein>
<proteinExistence type="predicted"/>
<comment type="caution">
    <text evidence="1">The sequence shown here is derived from an EMBL/GenBank/DDBJ whole genome shotgun (WGS) entry which is preliminary data.</text>
</comment>
<dbReference type="EMBL" id="BTRJ01000034">
    <property type="protein sequence ID" value="GMR28752.1"/>
    <property type="molecule type" value="Genomic_DNA"/>
</dbReference>
<dbReference type="Proteomes" id="UP001306668">
    <property type="component" value="Unassembled WGS sequence"/>
</dbReference>
<accession>A0ABQ6QEX0</accession>
<keyword evidence="2" id="KW-1185">Reference proteome</keyword>
<sequence>MKQPILVLASQTTGLRWAAQSGQPLTLSPRQCLEMAQELSDAQARISAVLKAASDVQKLERAPWSRSSANSEARAAAYGKLEQALAEFGPDN</sequence>
<reference evidence="2" key="1">
    <citation type="submission" date="2023-07" db="EMBL/GenBank/DDBJ databases">
        <title>Genome sequence of Stenotrophomonas sp. Alg010 isolated from Sargassum waste.</title>
        <authorList>
            <person name="Mohapatra"/>
            <person name="B.R."/>
        </authorList>
    </citation>
    <scope>NUCLEOTIDE SEQUENCE [LARGE SCALE GENOMIC DNA]</scope>
    <source>
        <strain evidence="2">Alg010</strain>
    </source>
</reference>
<name>A0ABQ6QEX0_9GAMM</name>